<name>A0AAV9KII0_9SOLN</name>
<dbReference type="PANTHER" id="PTHR32108:SF6">
    <property type="entry name" value="GAG-PRO"/>
    <property type="match status" value="1"/>
</dbReference>
<keyword evidence="2" id="KW-1185">Reference proteome</keyword>
<comment type="caution">
    <text evidence="1">The sequence shown here is derived from an EMBL/GenBank/DDBJ whole genome shotgun (WGS) entry which is preliminary data.</text>
</comment>
<gene>
    <name evidence="1" type="ORF">R3W88_019031</name>
</gene>
<dbReference type="Proteomes" id="UP001311915">
    <property type="component" value="Unassembled WGS sequence"/>
</dbReference>
<reference evidence="1 2" key="1">
    <citation type="submission" date="2023-10" db="EMBL/GenBank/DDBJ databases">
        <title>Genome-Wide Identification Analysis in wild type Solanum Pinnatisectum Reveals Some Genes Defensing Phytophthora Infestans.</title>
        <authorList>
            <person name="Sun C."/>
        </authorList>
    </citation>
    <scope>NUCLEOTIDE SEQUENCE [LARGE SCALE GENOMIC DNA]</scope>
    <source>
        <strain evidence="1">LQN</strain>
        <tissue evidence="1">Leaf</tissue>
    </source>
</reference>
<organism evidence="1 2">
    <name type="scientific">Solanum pinnatisectum</name>
    <name type="common">tansyleaf nightshade</name>
    <dbReference type="NCBI Taxonomy" id="50273"/>
    <lineage>
        <taxon>Eukaryota</taxon>
        <taxon>Viridiplantae</taxon>
        <taxon>Streptophyta</taxon>
        <taxon>Embryophyta</taxon>
        <taxon>Tracheophyta</taxon>
        <taxon>Spermatophyta</taxon>
        <taxon>Magnoliopsida</taxon>
        <taxon>eudicotyledons</taxon>
        <taxon>Gunneridae</taxon>
        <taxon>Pentapetalae</taxon>
        <taxon>asterids</taxon>
        <taxon>lamiids</taxon>
        <taxon>Solanales</taxon>
        <taxon>Solanaceae</taxon>
        <taxon>Solanoideae</taxon>
        <taxon>Solaneae</taxon>
        <taxon>Solanum</taxon>
    </lineage>
</organism>
<evidence type="ECO:0000313" key="2">
    <source>
        <dbReference type="Proteomes" id="UP001311915"/>
    </source>
</evidence>
<sequence>MRERRSREKPHHTKVVLDLNRIVPGLSCTGQLPKCPSPSYQNTAPPSYQSTPPPSYQISPPIYQIPPPVYQTPSHHYRNVAPNCANVQANYQTPALLYQNTPQNYQAPQPNYQTNPYPRYQAPCPNAPNYHQMPSPQQGNYDPPRPKFEKKPVRNFTLLVESRTKLFERLTAARYIHPVGPKLVDTSSRFYRPDQRCAYHSNSVGHDTKDCINLKHNI</sequence>
<dbReference type="EMBL" id="JAWPEI010000010">
    <property type="protein sequence ID" value="KAK4713124.1"/>
    <property type="molecule type" value="Genomic_DNA"/>
</dbReference>
<dbReference type="PANTHER" id="PTHR32108">
    <property type="entry name" value="DNA-DIRECTED RNA POLYMERASE SUBUNIT ALPHA"/>
    <property type="match status" value="1"/>
</dbReference>
<dbReference type="AlphaFoldDB" id="A0AAV9KII0"/>
<evidence type="ECO:0000313" key="1">
    <source>
        <dbReference type="EMBL" id="KAK4713124.1"/>
    </source>
</evidence>
<protein>
    <submittedName>
        <fullName evidence="1">Uncharacterized protein</fullName>
    </submittedName>
</protein>
<accession>A0AAV9KII0</accession>
<proteinExistence type="predicted"/>